<feature type="domain" description="GST N-terminal" evidence="6">
    <location>
        <begin position="1"/>
        <end position="60"/>
    </location>
</feature>
<dbReference type="GO" id="GO:0006749">
    <property type="term" value="P:glutathione metabolic process"/>
    <property type="evidence" value="ECO:0007669"/>
    <property type="project" value="TreeGrafter"/>
</dbReference>
<dbReference type="PROSITE" id="PS50404">
    <property type="entry name" value="GST_NTER"/>
    <property type="match status" value="1"/>
</dbReference>
<feature type="domain" description="GST C-terminal" evidence="7">
    <location>
        <begin position="62"/>
        <end position="187"/>
    </location>
</feature>
<dbReference type="EC" id="2.5.1.18" evidence="1"/>
<keyword evidence="2" id="KW-0808">Transferase</keyword>
<evidence type="ECO:0000259" key="7">
    <source>
        <dbReference type="PROSITE" id="PS50405"/>
    </source>
</evidence>
<evidence type="ECO:0000256" key="2">
    <source>
        <dbReference type="ARBA" id="ARBA00022679"/>
    </source>
</evidence>
<dbReference type="Gene3D" id="1.20.1050.10">
    <property type="match status" value="1"/>
</dbReference>
<dbReference type="PROSITE" id="PS50405">
    <property type="entry name" value="GST_CTER"/>
    <property type="match status" value="1"/>
</dbReference>
<dbReference type="CDD" id="cd03039">
    <property type="entry name" value="GST_N_Sigma_like"/>
    <property type="match status" value="1"/>
</dbReference>
<comment type="caution">
    <text evidence="8">The sequence shown here is derived from an EMBL/GenBank/DDBJ whole genome shotgun (WGS) entry which is preliminary data.</text>
</comment>
<protein>
    <recommendedName>
        <fullName evidence="1">glutathione transferase</fullName>
        <ecNumber evidence="1">2.5.1.18</ecNumber>
    </recommendedName>
    <alternativeName>
        <fullName evidence="5">GST class-sigma</fullName>
    </alternativeName>
</protein>
<dbReference type="SUPFAM" id="SSF52833">
    <property type="entry name" value="Thioredoxin-like"/>
    <property type="match status" value="1"/>
</dbReference>
<dbReference type="Pfam" id="PF14497">
    <property type="entry name" value="GST_C_3"/>
    <property type="match status" value="1"/>
</dbReference>
<dbReference type="InterPro" id="IPR036282">
    <property type="entry name" value="Glutathione-S-Trfase_C_sf"/>
</dbReference>
<dbReference type="STRING" id="2018661.A0A2A2L1Q3"/>
<dbReference type="GO" id="GO:0005737">
    <property type="term" value="C:cytoplasm"/>
    <property type="evidence" value="ECO:0007669"/>
    <property type="project" value="UniProtKB-ARBA"/>
</dbReference>
<evidence type="ECO:0000256" key="5">
    <source>
        <dbReference type="ARBA" id="ARBA00078118"/>
    </source>
</evidence>
<dbReference type="PANTHER" id="PTHR11571:SF224">
    <property type="entry name" value="HEMATOPOIETIC PROSTAGLANDIN D SYNTHASE"/>
    <property type="match status" value="1"/>
</dbReference>
<dbReference type="InterPro" id="IPR050213">
    <property type="entry name" value="GST_superfamily"/>
</dbReference>
<dbReference type="AlphaFoldDB" id="A0A2A2L1Q3"/>
<dbReference type="Proteomes" id="UP000218231">
    <property type="component" value="Unassembled WGS sequence"/>
</dbReference>
<dbReference type="EMBL" id="LIAE01007321">
    <property type="protein sequence ID" value="PAV80070.1"/>
    <property type="molecule type" value="Genomic_DNA"/>
</dbReference>
<dbReference type="Gene3D" id="3.40.30.10">
    <property type="entry name" value="Glutaredoxin"/>
    <property type="match status" value="1"/>
</dbReference>
<evidence type="ECO:0000256" key="3">
    <source>
        <dbReference type="ARBA" id="ARBA00038317"/>
    </source>
</evidence>
<name>A0A2A2L1Q3_9BILA</name>
<dbReference type="SFLD" id="SFLDS00019">
    <property type="entry name" value="Glutathione_Transferase_(cytos"/>
    <property type="match status" value="1"/>
</dbReference>
<dbReference type="GO" id="GO:0004364">
    <property type="term" value="F:glutathione transferase activity"/>
    <property type="evidence" value="ECO:0007669"/>
    <property type="project" value="UniProtKB-EC"/>
</dbReference>
<dbReference type="FunFam" id="1.20.1050.10:FF:000031">
    <property type="entry name" value="Glutathione S-Transferase"/>
    <property type="match status" value="1"/>
</dbReference>
<accession>A0A2A2L1Q3</accession>
<reference evidence="8 9" key="1">
    <citation type="journal article" date="2017" name="Curr. Biol.">
        <title>Genome architecture and evolution of a unichromosomal asexual nematode.</title>
        <authorList>
            <person name="Fradin H."/>
            <person name="Zegar C."/>
            <person name="Gutwein M."/>
            <person name="Lucas J."/>
            <person name="Kovtun M."/>
            <person name="Corcoran D."/>
            <person name="Baugh L.R."/>
            <person name="Kiontke K."/>
            <person name="Gunsalus K."/>
            <person name="Fitch D.H."/>
            <person name="Piano F."/>
        </authorList>
    </citation>
    <scope>NUCLEOTIDE SEQUENCE [LARGE SCALE GENOMIC DNA]</scope>
    <source>
        <strain evidence="8">PF1309</strain>
    </source>
</reference>
<dbReference type="InterPro" id="IPR004045">
    <property type="entry name" value="Glutathione_S-Trfase_N"/>
</dbReference>
<dbReference type="CDD" id="cd03192">
    <property type="entry name" value="GST_C_Sigma_like"/>
    <property type="match status" value="1"/>
</dbReference>
<comment type="similarity">
    <text evidence="3">Belongs to the GST superfamily. Sigma family.</text>
</comment>
<sequence>MIFAAAGKQFEDVRIKREDWPTLKTKMPFGQIPVLEIDGKPLAQSYTIGRYLARQFGLAGKDAYEEGVCDSIVDQFNDFFGETLPYKRVAWGFLQGDKEKLKQEIYVPAIKKHMPLFVNFLKNNKSGYLVGDELTWADVVIAYGMGDLDGADPELLNDFPELRAHYKKIHSLPKLKEYLEKRPKCPF</sequence>
<dbReference type="SUPFAM" id="SSF47616">
    <property type="entry name" value="GST C-terminal domain-like"/>
    <property type="match status" value="1"/>
</dbReference>
<dbReference type="PANTHER" id="PTHR11571">
    <property type="entry name" value="GLUTATHIONE S-TRANSFERASE"/>
    <property type="match status" value="1"/>
</dbReference>
<evidence type="ECO:0000313" key="9">
    <source>
        <dbReference type="Proteomes" id="UP000218231"/>
    </source>
</evidence>
<organism evidence="8 9">
    <name type="scientific">Diploscapter pachys</name>
    <dbReference type="NCBI Taxonomy" id="2018661"/>
    <lineage>
        <taxon>Eukaryota</taxon>
        <taxon>Metazoa</taxon>
        <taxon>Ecdysozoa</taxon>
        <taxon>Nematoda</taxon>
        <taxon>Chromadorea</taxon>
        <taxon>Rhabditida</taxon>
        <taxon>Rhabditina</taxon>
        <taxon>Rhabditomorpha</taxon>
        <taxon>Rhabditoidea</taxon>
        <taxon>Rhabditidae</taxon>
        <taxon>Diploscapter</taxon>
    </lineage>
</organism>
<gene>
    <name evidence="8" type="ORF">WR25_25891</name>
</gene>
<dbReference type="OrthoDB" id="414243at2759"/>
<dbReference type="Pfam" id="PF02798">
    <property type="entry name" value="GST_N"/>
    <property type="match status" value="1"/>
</dbReference>
<dbReference type="InterPro" id="IPR004046">
    <property type="entry name" value="GST_C"/>
</dbReference>
<comment type="catalytic activity">
    <reaction evidence="4">
        <text>RX + glutathione = an S-substituted glutathione + a halide anion + H(+)</text>
        <dbReference type="Rhea" id="RHEA:16437"/>
        <dbReference type="ChEBI" id="CHEBI:15378"/>
        <dbReference type="ChEBI" id="CHEBI:16042"/>
        <dbReference type="ChEBI" id="CHEBI:17792"/>
        <dbReference type="ChEBI" id="CHEBI:57925"/>
        <dbReference type="ChEBI" id="CHEBI:90779"/>
        <dbReference type="EC" id="2.5.1.18"/>
    </reaction>
</comment>
<evidence type="ECO:0000259" key="6">
    <source>
        <dbReference type="PROSITE" id="PS50404"/>
    </source>
</evidence>
<evidence type="ECO:0000256" key="4">
    <source>
        <dbReference type="ARBA" id="ARBA00047960"/>
    </source>
</evidence>
<evidence type="ECO:0000256" key="1">
    <source>
        <dbReference type="ARBA" id="ARBA00012452"/>
    </source>
</evidence>
<evidence type="ECO:0000313" key="8">
    <source>
        <dbReference type="EMBL" id="PAV80070.1"/>
    </source>
</evidence>
<dbReference type="InterPro" id="IPR040079">
    <property type="entry name" value="Glutathione_S-Trfase"/>
</dbReference>
<dbReference type="InterPro" id="IPR010987">
    <property type="entry name" value="Glutathione-S-Trfase_C-like"/>
</dbReference>
<proteinExistence type="inferred from homology"/>
<keyword evidence="9" id="KW-1185">Reference proteome</keyword>
<dbReference type="InterPro" id="IPR036249">
    <property type="entry name" value="Thioredoxin-like_sf"/>
</dbReference>